<evidence type="ECO:0000256" key="5">
    <source>
        <dbReference type="ARBA" id="ARBA00022490"/>
    </source>
</evidence>
<evidence type="ECO:0000256" key="7">
    <source>
        <dbReference type="ARBA" id="ARBA00022723"/>
    </source>
</evidence>
<evidence type="ECO:0000256" key="8">
    <source>
        <dbReference type="ARBA" id="ARBA00022759"/>
    </source>
</evidence>
<dbReference type="Pfam" id="PF01351">
    <property type="entry name" value="RNase_HII"/>
    <property type="match status" value="1"/>
</dbReference>
<feature type="compositionally biased region" description="Basic residues" evidence="13">
    <location>
        <begin position="7"/>
        <end position="23"/>
    </location>
</feature>
<comment type="cofactor">
    <cofactor evidence="11">
        <name>Mn(2+)</name>
        <dbReference type="ChEBI" id="CHEBI:29035"/>
    </cofactor>
    <cofactor evidence="11">
        <name>Mg(2+)</name>
        <dbReference type="ChEBI" id="CHEBI:18420"/>
    </cofactor>
    <text evidence="11">Manganese or magnesium. Binds 1 divalent metal ion per monomer in the absence of substrate. May bind a second metal ion after substrate binding.</text>
</comment>
<dbReference type="GO" id="GO:0004523">
    <property type="term" value="F:RNA-DNA hybrid ribonuclease activity"/>
    <property type="evidence" value="ECO:0007669"/>
    <property type="project" value="UniProtKB-UniRule"/>
</dbReference>
<dbReference type="InterPro" id="IPR036397">
    <property type="entry name" value="RNaseH_sf"/>
</dbReference>
<evidence type="ECO:0000256" key="6">
    <source>
        <dbReference type="ARBA" id="ARBA00022722"/>
    </source>
</evidence>
<evidence type="ECO:0000313" key="15">
    <source>
        <dbReference type="EMBL" id="QEC48681.1"/>
    </source>
</evidence>
<evidence type="ECO:0000256" key="12">
    <source>
        <dbReference type="RuleBase" id="RU003515"/>
    </source>
</evidence>
<feature type="binding site" evidence="11">
    <location>
        <position position="143"/>
    </location>
    <ligand>
        <name>a divalent metal cation</name>
        <dbReference type="ChEBI" id="CHEBI:60240"/>
    </ligand>
</feature>
<evidence type="ECO:0000256" key="9">
    <source>
        <dbReference type="ARBA" id="ARBA00022801"/>
    </source>
</evidence>
<feature type="binding site" evidence="11">
    <location>
        <position position="43"/>
    </location>
    <ligand>
        <name>a divalent metal cation</name>
        <dbReference type="ChEBI" id="CHEBI:60240"/>
    </ligand>
</feature>
<evidence type="ECO:0000256" key="10">
    <source>
        <dbReference type="ARBA" id="ARBA00023211"/>
    </source>
</evidence>
<evidence type="ECO:0000256" key="2">
    <source>
        <dbReference type="ARBA" id="ARBA00004065"/>
    </source>
</evidence>
<dbReference type="GO" id="GO:0043137">
    <property type="term" value="P:DNA replication, removal of RNA primer"/>
    <property type="evidence" value="ECO:0007669"/>
    <property type="project" value="TreeGrafter"/>
</dbReference>
<keyword evidence="8 11" id="KW-0255">Endonuclease</keyword>
<comment type="catalytic activity">
    <reaction evidence="1 11 12">
        <text>Endonucleolytic cleavage to 5'-phosphomonoester.</text>
        <dbReference type="EC" id="3.1.26.4"/>
    </reaction>
</comment>
<dbReference type="PANTHER" id="PTHR10954:SF23">
    <property type="entry name" value="RIBONUCLEASE"/>
    <property type="match status" value="1"/>
</dbReference>
<comment type="similarity">
    <text evidence="4">Belongs to the RNase HII family. RnhC subfamily.</text>
</comment>
<dbReference type="CDD" id="cd07182">
    <property type="entry name" value="RNase_HII_bacteria_HII_like"/>
    <property type="match status" value="1"/>
</dbReference>
<dbReference type="OrthoDB" id="9803420at2"/>
<dbReference type="InterPro" id="IPR024567">
    <property type="entry name" value="RNase_HII/HIII_dom"/>
</dbReference>
<evidence type="ECO:0000256" key="13">
    <source>
        <dbReference type="SAM" id="MobiDB-lite"/>
    </source>
</evidence>
<dbReference type="EC" id="3.1.26.4" evidence="12"/>
<evidence type="ECO:0000259" key="14">
    <source>
        <dbReference type="PROSITE" id="PS51975"/>
    </source>
</evidence>
<dbReference type="KEGG" id="bsol:FSW04_14610"/>
<feature type="domain" description="RNase H type-2" evidence="14">
    <location>
        <begin position="36"/>
        <end position="233"/>
    </location>
</feature>
<keyword evidence="6 11" id="KW-0540">Nuclease</keyword>
<gene>
    <name evidence="15" type="ORF">FSW04_14610</name>
</gene>
<dbReference type="NCBIfam" id="NF000595">
    <property type="entry name" value="PRK00015.1-3"/>
    <property type="match status" value="1"/>
</dbReference>
<dbReference type="RefSeq" id="WP_146920492.1">
    <property type="nucleotide sequence ID" value="NZ_CP042430.1"/>
</dbReference>
<dbReference type="PANTHER" id="PTHR10954">
    <property type="entry name" value="RIBONUCLEASE H2 SUBUNIT A"/>
    <property type="match status" value="1"/>
</dbReference>
<name>A0A5B8U6W8_9ACTN</name>
<comment type="subcellular location">
    <subcellularLocation>
        <location evidence="3">Cytoplasm</location>
    </subcellularLocation>
</comment>
<dbReference type="InterPro" id="IPR012337">
    <property type="entry name" value="RNaseH-like_sf"/>
</dbReference>
<dbReference type="SUPFAM" id="SSF53098">
    <property type="entry name" value="Ribonuclease H-like"/>
    <property type="match status" value="1"/>
</dbReference>
<dbReference type="GO" id="GO:0003723">
    <property type="term" value="F:RNA binding"/>
    <property type="evidence" value="ECO:0007669"/>
    <property type="project" value="UniProtKB-UniRule"/>
</dbReference>
<keyword evidence="16" id="KW-1185">Reference proteome</keyword>
<organism evidence="15 16">
    <name type="scientific">Baekduia soli</name>
    <dbReference type="NCBI Taxonomy" id="496014"/>
    <lineage>
        <taxon>Bacteria</taxon>
        <taxon>Bacillati</taxon>
        <taxon>Actinomycetota</taxon>
        <taxon>Thermoleophilia</taxon>
        <taxon>Solirubrobacterales</taxon>
        <taxon>Baekduiaceae</taxon>
        <taxon>Baekduia</taxon>
    </lineage>
</organism>
<dbReference type="InterPro" id="IPR022898">
    <property type="entry name" value="RNase_HII"/>
</dbReference>
<feature type="region of interest" description="Disordered" evidence="13">
    <location>
        <begin position="1"/>
        <end position="23"/>
    </location>
</feature>
<evidence type="ECO:0000256" key="11">
    <source>
        <dbReference type="PROSITE-ProRule" id="PRU01319"/>
    </source>
</evidence>
<keyword evidence="7 11" id="KW-0479">Metal-binding</keyword>
<protein>
    <recommendedName>
        <fullName evidence="12">Ribonuclease</fullName>
        <ecNumber evidence="12">3.1.26.4</ecNumber>
    </recommendedName>
</protein>
<accession>A0A5B8U6W8</accession>
<dbReference type="AlphaFoldDB" id="A0A5B8U6W8"/>
<dbReference type="GO" id="GO:0005737">
    <property type="term" value="C:cytoplasm"/>
    <property type="evidence" value="ECO:0007669"/>
    <property type="project" value="UniProtKB-SubCell"/>
</dbReference>
<evidence type="ECO:0000256" key="3">
    <source>
        <dbReference type="ARBA" id="ARBA00004496"/>
    </source>
</evidence>
<evidence type="ECO:0000313" key="16">
    <source>
        <dbReference type="Proteomes" id="UP000321805"/>
    </source>
</evidence>
<proteinExistence type="inferred from homology"/>
<dbReference type="Gene3D" id="3.30.420.10">
    <property type="entry name" value="Ribonuclease H-like superfamily/Ribonuclease H"/>
    <property type="match status" value="1"/>
</dbReference>
<dbReference type="GO" id="GO:0006298">
    <property type="term" value="P:mismatch repair"/>
    <property type="evidence" value="ECO:0007669"/>
    <property type="project" value="TreeGrafter"/>
</dbReference>
<evidence type="ECO:0000256" key="4">
    <source>
        <dbReference type="ARBA" id="ARBA00008378"/>
    </source>
</evidence>
<evidence type="ECO:0000256" key="1">
    <source>
        <dbReference type="ARBA" id="ARBA00000077"/>
    </source>
</evidence>
<comment type="function">
    <text evidence="2 12">Endonuclease that specifically degrades the RNA of RNA-DNA hybrids.</text>
</comment>
<keyword evidence="5" id="KW-0963">Cytoplasm</keyword>
<keyword evidence="9 11" id="KW-0378">Hydrolase</keyword>
<dbReference type="Proteomes" id="UP000321805">
    <property type="component" value="Chromosome"/>
</dbReference>
<dbReference type="GO" id="GO:0032299">
    <property type="term" value="C:ribonuclease H2 complex"/>
    <property type="evidence" value="ECO:0007669"/>
    <property type="project" value="TreeGrafter"/>
</dbReference>
<dbReference type="PROSITE" id="PS51975">
    <property type="entry name" value="RNASE_H_2"/>
    <property type="match status" value="1"/>
</dbReference>
<reference evidence="15 16" key="1">
    <citation type="journal article" date="2018" name="J. Microbiol.">
        <title>Baekduia soli gen. nov., sp. nov., a novel bacterium isolated from the soil of Baekdu Mountain and proposal of a novel family name, Baekduiaceae fam. nov.</title>
        <authorList>
            <person name="An D.S."/>
            <person name="Siddiqi M.Z."/>
            <person name="Kim K.H."/>
            <person name="Yu H.S."/>
            <person name="Im W.T."/>
        </authorList>
    </citation>
    <scope>NUCLEOTIDE SEQUENCE [LARGE SCALE GENOMIC DNA]</scope>
    <source>
        <strain evidence="15 16">BR7-21</strain>
    </source>
</reference>
<feature type="binding site" evidence="11">
    <location>
        <position position="42"/>
    </location>
    <ligand>
        <name>a divalent metal cation</name>
        <dbReference type="ChEBI" id="CHEBI:60240"/>
    </ligand>
</feature>
<keyword evidence="10" id="KW-0464">Manganese</keyword>
<dbReference type="InterPro" id="IPR001352">
    <property type="entry name" value="RNase_HII/HIII"/>
</dbReference>
<dbReference type="EMBL" id="CP042430">
    <property type="protein sequence ID" value="QEC48681.1"/>
    <property type="molecule type" value="Genomic_DNA"/>
</dbReference>
<sequence>MPTVKPKPAKPKAAKAKSRRRTGRKLFQHDRALGVRFVAGADEAGRGCLAGPLVAAGVLFDLERLGPREVRALSVLNDSKQHTPEAREALYPVVLRIATRVAVISRGPRGIDSRGLHRTNIAALRDALVRVAAGHDDVLCLSDGFAVGDLGGLEGRAIVDGDATSAAIAAASIIAKVTRDRFMHRADDRHPGWEFATHVGYSTPEHRLAIQRQGVSPLHRLSFQSAAYQQLAL</sequence>
<dbReference type="GO" id="GO:0046872">
    <property type="term" value="F:metal ion binding"/>
    <property type="evidence" value="ECO:0007669"/>
    <property type="project" value="UniProtKB-KW"/>
</dbReference>